<organism evidence="3 4">
    <name type="scientific">Paenibacillus silvestris</name>
    <dbReference type="NCBI Taxonomy" id="2606219"/>
    <lineage>
        <taxon>Bacteria</taxon>
        <taxon>Bacillati</taxon>
        <taxon>Bacillota</taxon>
        <taxon>Bacilli</taxon>
        <taxon>Bacillales</taxon>
        <taxon>Paenibacillaceae</taxon>
        <taxon>Paenibacillus</taxon>
    </lineage>
</organism>
<feature type="domain" description="SLH" evidence="2">
    <location>
        <begin position="27"/>
        <end position="90"/>
    </location>
</feature>
<evidence type="ECO:0000259" key="2">
    <source>
        <dbReference type="PROSITE" id="PS51272"/>
    </source>
</evidence>
<evidence type="ECO:0000256" key="1">
    <source>
        <dbReference type="SAM" id="SignalP"/>
    </source>
</evidence>
<dbReference type="Proteomes" id="UP000481087">
    <property type="component" value="Unassembled WGS sequence"/>
</dbReference>
<feature type="domain" description="SLH" evidence="2">
    <location>
        <begin position="158"/>
        <end position="221"/>
    </location>
</feature>
<evidence type="ECO:0000313" key="4">
    <source>
        <dbReference type="Proteomes" id="UP000481087"/>
    </source>
</evidence>
<evidence type="ECO:0000313" key="3">
    <source>
        <dbReference type="EMBL" id="MZQ86524.1"/>
    </source>
</evidence>
<dbReference type="InterPro" id="IPR001119">
    <property type="entry name" value="SLH_dom"/>
</dbReference>
<feature type="signal peptide" evidence="1">
    <location>
        <begin position="1"/>
        <end position="27"/>
    </location>
</feature>
<sequence length="471" mass="50705">MKKVFKMLTLSAATAVFSLTLVGQSFAASSSFTDLDKVAAKDKIISLQQSGIVSGITTDLFAPQAAMSEAQGVQLLVNAFKLNLDLVRFVKEPKATDYFVKANNDSWYANALITAAVNNVDLPKDLDPNATLTREQFTHQLIRAIETFGKLPLINPVVVDIKDNDQINVEYSGSIQRAINYGVIKLGADGKMNPKAEITRADAAEEIFNAIEYLKAHQAPSDPTEVLTATDSVKLITETLGLVDSDIKIKIDPNAKVTRESFTNLLVQTLQTSGKLPMIKVVPVDIKDNDQIDILNSGSIQTAIAIGAVQLNADGKFDPKAEITRADATQIANNVVDYLKSHQVHSDPGATISATEGAKLITETLALVGADINIKIDPNAKVTRESFTNLLVQTLQTSGKLPMVKVVPVDIKDNDQIDILNSGAIQTAIALDIVELNADGTFNPKAEISRVDATQITTKAVEAVNRLATNK</sequence>
<dbReference type="RefSeq" id="WP_161410929.1">
    <property type="nucleotide sequence ID" value="NZ_WTUZ01000039.1"/>
</dbReference>
<dbReference type="AlphaFoldDB" id="A0A6L8V8J3"/>
<dbReference type="EMBL" id="WTUZ01000039">
    <property type="protein sequence ID" value="MZQ86524.1"/>
    <property type="molecule type" value="Genomic_DNA"/>
</dbReference>
<name>A0A6L8V8J3_9BACL</name>
<keyword evidence="4" id="KW-1185">Reference proteome</keyword>
<comment type="caution">
    <text evidence="3">The sequence shown here is derived from an EMBL/GenBank/DDBJ whole genome shotgun (WGS) entry which is preliminary data.</text>
</comment>
<keyword evidence="1" id="KW-0732">Signal</keyword>
<dbReference type="Pfam" id="PF00395">
    <property type="entry name" value="SLH"/>
    <property type="match status" value="4"/>
</dbReference>
<feature type="chain" id="PRO_5026852652" description="SLH domain-containing protein" evidence="1">
    <location>
        <begin position="28"/>
        <end position="471"/>
    </location>
</feature>
<gene>
    <name evidence="3" type="ORF">GQF01_30915</name>
</gene>
<feature type="domain" description="SLH" evidence="2">
    <location>
        <begin position="408"/>
        <end position="471"/>
    </location>
</feature>
<accession>A0A6L8V8J3</accession>
<feature type="domain" description="SLH" evidence="2">
    <location>
        <begin position="283"/>
        <end position="346"/>
    </location>
</feature>
<reference evidence="3 4" key="1">
    <citation type="submission" date="2019-12" db="EMBL/GenBank/DDBJ databases">
        <title>Paenibacillus sp. nov. sp. isolated from soil.</title>
        <authorList>
            <person name="Kim J."/>
            <person name="Jeong S.E."/>
            <person name="Jung H.S."/>
            <person name="Jeon C.O."/>
        </authorList>
    </citation>
    <scope>NUCLEOTIDE SEQUENCE [LARGE SCALE GENOMIC DNA]</scope>
    <source>
        <strain evidence="3 4">5J-6</strain>
    </source>
</reference>
<proteinExistence type="predicted"/>
<dbReference type="PROSITE" id="PS51272">
    <property type="entry name" value="SLH"/>
    <property type="match status" value="4"/>
</dbReference>
<protein>
    <recommendedName>
        <fullName evidence="2">SLH domain-containing protein</fullName>
    </recommendedName>
</protein>